<keyword evidence="3" id="KW-0378">Hydrolase</keyword>
<dbReference type="EMBL" id="JARPYI010000006">
    <property type="protein sequence ID" value="MDT2600364.1"/>
    <property type="molecule type" value="Genomic_DNA"/>
</dbReference>
<comment type="caution">
    <text evidence="7">The sequence shown here is derived from an EMBL/GenBank/DDBJ whole genome shotgun (WGS) entry which is preliminary data.</text>
</comment>
<keyword evidence="8" id="KW-1185">Reference proteome</keyword>
<dbReference type="InterPro" id="IPR007422">
    <property type="entry name" value="Peptidase_Prp"/>
</dbReference>
<evidence type="ECO:0000313" key="8">
    <source>
        <dbReference type="Proteomes" id="UP001252875"/>
    </source>
</evidence>
<evidence type="ECO:0000256" key="1">
    <source>
        <dbReference type="ARBA" id="ARBA00022517"/>
    </source>
</evidence>
<dbReference type="SUPFAM" id="SSF118010">
    <property type="entry name" value="TM1457-like"/>
    <property type="match status" value="1"/>
</dbReference>
<dbReference type="PANTHER" id="PTHR39178">
    <property type="entry name" value="HYPOTHETICAL RIBOSOME-ASSOCIATED PROTEIN"/>
    <property type="match status" value="1"/>
</dbReference>
<dbReference type="InterPro" id="IPR036764">
    <property type="entry name" value="Peptidase_Prp_sf"/>
</dbReference>
<evidence type="ECO:0000256" key="2">
    <source>
        <dbReference type="ARBA" id="ARBA00022670"/>
    </source>
</evidence>
<dbReference type="RefSeq" id="WP_311822640.1">
    <property type="nucleotide sequence ID" value="NZ_JARPYF010000006.1"/>
</dbReference>
<keyword evidence="4" id="KW-0788">Thiol protease</keyword>
<comment type="similarity">
    <text evidence="5">Belongs to the Prp family.</text>
</comment>
<gene>
    <name evidence="7" type="ORF">P7D85_11305</name>
</gene>
<evidence type="ECO:0000256" key="3">
    <source>
        <dbReference type="ARBA" id="ARBA00022801"/>
    </source>
</evidence>
<name>A0ABU3EZQ2_9ENTE</name>
<dbReference type="PANTHER" id="PTHR39178:SF1">
    <property type="entry name" value="RIBOSOMAL-PROCESSING CYSTEINE PROTEASE PRP"/>
    <property type="match status" value="1"/>
</dbReference>
<dbReference type="GO" id="GO:0006508">
    <property type="term" value="P:proteolysis"/>
    <property type="evidence" value="ECO:0007669"/>
    <property type="project" value="UniProtKB-KW"/>
</dbReference>
<dbReference type="GO" id="GO:0008233">
    <property type="term" value="F:peptidase activity"/>
    <property type="evidence" value="ECO:0007669"/>
    <property type="project" value="UniProtKB-KW"/>
</dbReference>
<keyword evidence="2 7" id="KW-0645">Protease</keyword>
<protein>
    <recommendedName>
        <fullName evidence="6">Ribosomal processing cysteine protease Prp</fullName>
    </recommendedName>
</protein>
<reference evidence="7 8" key="1">
    <citation type="submission" date="2023-03" db="EMBL/GenBank/DDBJ databases">
        <authorList>
            <person name="Shen W."/>
            <person name="Cai J."/>
        </authorList>
    </citation>
    <scope>NUCLEOTIDE SEQUENCE [LARGE SCALE GENOMIC DNA]</scope>
    <source>
        <strain evidence="7 8">D6-4</strain>
    </source>
</reference>
<dbReference type="CDD" id="cd16332">
    <property type="entry name" value="Prp-like"/>
    <property type="match status" value="1"/>
</dbReference>
<evidence type="ECO:0000256" key="4">
    <source>
        <dbReference type="ARBA" id="ARBA00022807"/>
    </source>
</evidence>
<evidence type="ECO:0000313" key="7">
    <source>
        <dbReference type="EMBL" id="MDT2600364.1"/>
    </source>
</evidence>
<dbReference type="Proteomes" id="UP001252875">
    <property type="component" value="Unassembled WGS sequence"/>
</dbReference>
<dbReference type="Pfam" id="PF04327">
    <property type="entry name" value="Peptidase_Prp"/>
    <property type="match status" value="1"/>
</dbReference>
<sequence>MIKATFKKSDGYVSCISISGHAFHSPIGTDIVCAGVSALFITIVNELSGEIVDVNSNNGQSIIIEPKRKNTILITALIHGLQSIEEQYPENIKVEVIEDENSN</sequence>
<accession>A0ABU3EZQ2</accession>
<organism evidence="7 8">
    <name type="scientific">Enterococcus hulanensis</name>
    <dbReference type="NCBI Taxonomy" id="2559929"/>
    <lineage>
        <taxon>Bacteria</taxon>
        <taxon>Bacillati</taxon>
        <taxon>Bacillota</taxon>
        <taxon>Bacilli</taxon>
        <taxon>Lactobacillales</taxon>
        <taxon>Enterococcaceae</taxon>
        <taxon>Enterococcus</taxon>
    </lineage>
</organism>
<dbReference type="Gene3D" id="3.30.70.1490">
    <property type="entry name" value="Cysteine protease Prp"/>
    <property type="match status" value="1"/>
</dbReference>
<proteinExistence type="inferred from homology"/>
<evidence type="ECO:0000256" key="6">
    <source>
        <dbReference type="ARBA" id="ARBA00044538"/>
    </source>
</evidence>
<evidence type="ECO:0000256" key="5">
    <source>
        <dbReference type="ARBA" id="ARBA00044503"/>
    </source>
</evidence>
<keyword evidence="1" id="KW-0690">Ribosome biogenesis</keyword>